<accession>A0A327MBB3</accession>
<evidence type="ECO:0000313" key="2">
    <source>
        <dbReference type="Proteomes" id="UP000249065"/>
    </source>
</evidence>
<dbReference type="SUPFAM" id="SSF51197">
    <property type="entry name" value="Clavaminate synthase-like"/>
    <property type="match status" value="1"/>
</dbReference>
<evidence type="ECO:0008006" key="3">
    <source>
        <dbReference type="Google" id="ProtNLM"/>
    </source>
</evidence>
<organism evidence="1 2">
    <name type="scientific">Roseicella frigidaeris</name>
    <dbReference type="NCBI Taxonomy" id="2230885"/>
    <lineage>
        <taxon>Bacteria</taxon>
        <taxon>Pseudomonadati</taxon>
        <taxon>Pseudomonadota</taxon>
        <taxon>Alphaproteobacteria</taxon>
        <taxon>Acetobacterales</taxon>
        <taxon>Roseomonadaceae</taxon>
        <taxon>Roseicella</taxon>
    </lineage>
</organism>
<dbReference type="RefSeq" id="WP_111469000.1">
    <property type="nucleotide sequence ID" value="NZ_QLIX01000003.1"/>
</dbReference>
<protein>
    <recommendedName>
        <fullName evidence="3">Phytanoyl-CoA dioxygenase</fullName>
    </recommendedName>
</protein>
<keyword evidence="2" id="KW-1185">Reference proteome</keyword>
<reference evidence="2" key="1">
    <citation type="submission" date="2018-06" db="EMBL/GenBank/DDBJ databases">
        <authorList>
            <person name="Khan S.A."/>
        </authorList>
    </citation>
    <scope>NUCLEOTIDE SEQUENCE [LARGE SCALE GENOMIC DNA]</scope>
    <source>
        <strain evidence="2">DB-1506</strain>
    </source>
</reference>
<proteinExistence type="predicted"/>
<gene>
    <name evidence="1" type="ORF">DOO78_06925</name>
</gene>
<evidence type="ECO:0000313" key="1">
    <source>
        <dbReference type="EMBL" id="RAI59969.1"/>
    </source>
</evidence>
<name>A0A327MBB3_9PROT</name>
<dbReference type="Proteomes" id="UP000249065">
    <property type="component" value="Unassembled WGS sequence"/>
</dbReference>
<dbReference type="EMBL" id="QLIX01000003">
    <property type="protein sequence ID" value="RAI59969.1"/>
    <property type="molecule type" value="Genomic_DNA"/>
</dbReference>
<dbReference type="AlphaFoldDB" id="A0A327MBB3"/>
<comment type="caution">
    <text evidence="1">The sequence shown here is derived from an EMBL/GenBank/DDBJ whole genome shotgun (WGS) entry which is preliminary data.</text>
</comment>
<dbReference type="OrthoDB" id="324927at2"/>
<dbReference type="Gene3D" id="2.60.120.620">
    <property type="entry name" value="q2cbj1_9rhob like domain"/>
    <property type="match status" value="1"/>
</dbReference>
<sequence length="313" mass="34982">MVISESGQNSSFGTLARLLQRLPSYLSDIRRHPRWAAILLLGRFVPARDVARGIAALAKPAAVIPETTADALSPMKISEAVTELRDAGICTGLTLPRTTVAAIRDFAETTACYGNLDRRQPFLASEHAAAEQRYDRRILVAHFLDRTLDCPAVREVAQNRWLHSVATGYFRAAPTLLDTRLWWSFPTSTPDQSELAIASQDAFHFDLDDWKQLKFFFYITDVDMEAGPHRFVRGSHARRPLSHQFSMFVGRSDEEITRVYGTRAIQTLTGPAGSGFAEDPFGYHTGTRVQRGRRLILEVSYGISNMTMKPGSH</sequence>